<comment type="catalytic activity">
    <reaction evidence="4">
        <text>O-phospho-L-threonyl-[protein] + H2O = L-threonyl-[protein] + phosphate</text>
        <dbReference type="Rhea" id="RHEA:47004"/>
        <dbReference type="Rhea" id="RHEA-COMP:11060"/>
        <dbReference type="Rhea" id="RHEA-COMP:11605"/>
        <dbReference type="ChEBI" id="CHEBI:15377"/>
        <dbReference type="ChEBI" id="CHEBI:30013"/>
        <dbReference type="ChEBI" id="CHEBI:43474"/>
        <dbReference type="ChEBI" id="CHEBI:61977"/>
        <dbReference type="EC" id="3.1.3.16"/>
    </reaction>
</comment>
<reference evidence="7" key="1">
    <citation type="submission" date="2021-02" db="EMBL/GenBank/DDBJ databases">
        <authorList>
            <person name="Dougan E. K."/>
            <person name="Rhodes N."/>
            <person name="Thang M."/>
            <person name="Chan C."/>
        </authorList>
    </citation>
    <scope>NUCLEOTIDE SEQUENCE</scope>
</reference>
<evidence type="ECO:0000256" key="1">
    <source>
        <dbReference type="ARBA" id="ARBA00001936"/>
    </source>
</evidence>
<evidence type="ECO:0000313" key="9">
    <source>
        <dbReference type="Proteomes" id="UP000654075"/>
    </source>
</evidence>
<keyword evidence="3" id="KW-0464">Manganese</keyword>
<keyword evidence="4" id="KW-0378">Hydrolase</keyword>
<evidence type="ECO:0000313" key="6">
    <source>
        <dbReference type="EMBL" id="CAE8595313.1"/>
    </source>
</evidence>
<dbReference type="OMA" id="HILEMCG"/>
<proteinExistence type="inferred from homology"/>
<dbReference type="GO" id="GO:0046872">
    <property type="term" value="F:metal ion binding"/>
    <property type="evidence" value="ECO:0007669"/>
    <property type="project" value="UniProtKB-KW"/>
</dbReference>
<gene>
    <name evidence="6" type="ORF">PGLA1383_LOCUS13824</name>
    <name evidence="7" type="ORF">PGLA2088_LOCUS18980</name>
</gene>
<dbReference type="InterPro" id="IPR051134">
    <property type="entry name" value="PPP_phosphatase"/>
</dbReference>
<sequence length="247" mass="27784">QFWDFLHILEMCGDPSPRNQYLFNGDFVDRGQFSVEVALALLAMKAAWPACVHLNRGNHEAMRMNTIYGFLTEATQKYSSEMFYLFSEAFQGIPLATVVNKSVLIVHGGLSSRDGVRLEQIARLNRKREPDEQADPLMLELMWSDPMDRPGRERSPRGGGVLFGPDVTRQFCEDNGLACIIRSHEMKQEGHEWQQQKMCLTVFSAPNYCDISGNLGAVCDITPRLGSPKLSISDLTVRTFKSSPHPA</sequence>
<accession>A0A813J6E2</accession>
<feature type="domain" description="Serine/threonine specific protein phosphatases" evidence="5">
    <location>
        <begin position="55"/>
        <end position="60"/>
    </location>
</feature>
<dbReference type="Gene3D" id="3.60.21.10">
    <property type="match status" value="1"/>
</dbReference>
<evidence type="ECO:0000256" key="4">
    <source>
        <dbReference type="RuleBase" id="RU004273"/>
    </source>
</evidence>
<dbReference type="PANTHER" id="PTHR45668">
    <property type="entry name" value="SERINE/THREONINE-PROTEIN PHOSPHATASE 5-RELATED"/>
    <property type="match status" value="1"/>
</dbReference>
<evidence type="ECO:0000259" key="5">
    <source>
        <dbReference type="PROSITE" id="PS00125"/>
    </source>
</evidence>
<dbReference type="Proteomes" id="UP000654075">
    <property type="component" value="Unassembled WGS sequence"/>
</dbReference>
<dbReference type="PRINTS" id="PR00114">
    <property type="entry name" value="STPHPHTASE"/>
</dbReference>
<evidence type="ECO:0000313" key="7">
    <source>
        <dbReference type="EMBL" id="CAE8674538.1"/>
    </source>
</evidence>
<evidence type="ECO:0000256" key="2">
    <source>
        <dbReference type="ARBA" id="ARBA00022723"/>
    </source>
</evidence>
<evidence type="ECO:0000256" key="3">
    <source>
        <dbReference type="ARBA" id="ARBA00023211"/>
    </source>
</evidence>
<dbReference type="EMBL" id="CAJNNV010007756">
    <property type="protein sequence ID" value="CAE8595313.1"/>
    <property type="molecule type" value="Genomic_DNA"/>
</dbReference>
<name>A0A813J6E2_POLGL</name>
<dbReference type="SUPFAM" id="SSF56300">
    <property type="entry name" value="Metallo-dependent phosphatases"/>
    <property type="match status" value="1"/>
</dbReference>
<dbReference type="OrthoDB" id="445564at2759"/>
<dbReference type="PANTHER" id="PTHR45668:SF5">
    <property type="entry name" value="SERINE_THREONINE-PROTEIN PHOSPHATASE 5"/>
    <property type="match status" value="1"/>
</dbReference>
<dbReference type="InterPro" id="IPR006186">
    <property type="entry name" value="Ser/Thr-sp_prot-phosphatase"/>
</dbReference>
<dbReference type="EC" id="3.1.3.16" evidence="4"/>
<keyword evidence="2" id="KW-0479">Metal-binding</keyword>
<dbReference type="InterPro" id="IPR004843">
    <property type="entry name" value="Calcineurin-like_PHP"/>
</dbReference>
<comment type="caution">
    <text evidence="7">The sequence shown here is derived from an EMBL/GenBank/DDBJ whole genome shotgun (WGS) entry which is preliminary data.</text>
</comment>
<dbReference type="EMBL" id="CAJNNW010024842">
    <property type="protein sequence ID" value="CAE8674538.1"/>
    <property type="molecule type" value="Genomic_DNA"/>
</dbReference>
<comment type="cofactor">
    <cofactor evidence="1">
        <name>Mn(2+)</name>
        <dbReference type="ChEBI" id="CHEBI:29035"/>
    </cofactor>
</comment>
<evidence type="ECO:0000313" key="8">
    <source>
        <dbReference type="Proteomes" id="UP000626109"/>
    </source>
</evidence>
<dbReference type="AlphaFoldDB" id="A0A813J6E2"/>
<dbReference type="InterPro" id="IPR029052">
    <property type="entry name" value="Metallo-depent_PP-like"/>
</dbReference>
<dbReference type="GO" id="GO:0004722">
    <property type="term" value="F:protein serine/threonine phosphatase activity"/>
    <property type="evidence" value="ECO:0007669"/>
    <property type="project" value="UniProtKB-EC"/>
</dbReference>
<comment type="similarity">
    <text evidence="4">Belongs to the PPP phosphatase family.</text>
</comment>
<feature type="non-terminal residue" evidence="7">
    <location>
        <position position="247"/>
    </location>
</feature>
<dbReference type="Pfam" id="PF00149">
    <property type="entry name" value="Metallophos"/>
    <property type="match status" value="1"/>
</dbReference>
<keyword evidence="9" id="KW-1185">Reference proteome</keyword>
<dbReference type="Proteomes" id="UP000626109">
    <property type="component" value="Unassembled WGS sequence"/>
</dbReference>
<organism evidence="7 8">
    <name type="scientific">Polarella glacialis</name>
    <name type="common">Dinoflagellate</name>
    <dbReference type="NCBI Taxonomy" id="89957"/>
    <lineage>
        <taxon>Eukaryota</taxon>
        <taxon>Sar</taxon>
        <taxon>Alveolata</taxon>
        <taxon>Dinophyceae</taxon>
        <taxon>Suessiales</taxon>
        <taxon>Suessiaceae</taxon>
        <taxon>Polarella</taxon>
    </lineage>
</organism>
<dbReference type="PROSITE" id="PS00125">
    <property type="entry name" value="SER_THR_PHOSPHATASE"/>
    <property type="match status" value="1"/>
</dbReference>
<protein>
    <recommendedName>
        <fullName evidence="4">Serine/threonine-protein phosphatase</fullName>
        <ecNumber evidence="4">3.1.3.16</ecNumber>
    </recommendedName>
</protein>
<dbReference type="SMART" id="SM00156">
    <property type="entry name" value="PP2Ac"/>
    <property type="match status" value="1"/>
</dbReference>